<feature type="non-terminal residue" evidence="1">
    <location>
        <position position="373"/>
    </location>
</feature>
<dbReference type="AlphaFoldDB" id="A0A6A4ZI46"/>
<name>A0A6A4ZI46_9STRA</name>
<accession>A0A6A4ZI46</accession>
<sequence length="373" mass="41990">MGHNLSVQRDDSKFSEYSFDHLKGIAPSDLFVYANKAAFDGKDEPLGVGETIKNHGKLWTDPLLVVVRGPATLLDCIEGWFEPKNLCNGKGMRWKHQFDETLVGKLTTPLIEHYNAWESGYMDKTRNPLFMVLSGCGTGKSRMLDEMKELFKLAANRATGEHKSELQKRLSEAYVFKVNFENGTFYKNDFDEVHHEVSVRMLYQLIGMEGQIWDNFVDDVKGNGAKIPLIDEVIEQLAAVEKKDEMTIILCVDGLQHLKPDGTKDDKLYRLLMSLCSIITTKTKFFLLAVCAATIHVPIQQMLASSSQKRIILVPPILCGADILIPENPSVGQLVDAMDGHGRALEILETVLGEYRNQNFDFTVHKLDPIVDQ</sequence>
<protein>
    <recommendedName>
        <fullName evidence="2">Orc1-like AAA ATPase domain-containing protein</fullName>
    </recommendedName>
</protein>
<dbReference type="EMBL" id="VJMH01000820">
    <property type="protein sequence ID" value="KAF0714350.1"/>
    <property type="molecule type" value="Genomic_DNA"/>
</dbReference>
<organism evidence="1">
    <name type="scientific">Aphanomyces stellatus</name>
    <dbReference type="NCBI Taxonomy" id="120398"/>
    <lineage>
        <taxon>Eukaryota</taxon>
        <taxon>Sar</taxon>
        <taxon>Stramenopiles</taxon>
        <taxon>Oomycota</taxon>
        <taxon>Saprolegniomycetes</taxon>
        <taxon>Saprolegniales</taxon>
        <taxon>Verrucalvaceae</taxon>
        <taxon>Aphanomyces</taxon>
    </lineage>
</organism>
<dbReference type="OrthoDB" id="123702at2759"/>
<proteinExistence type="predicted"/>
<reference evidence="1" key="1">
    <citation type="submission" date="2019-06" db="EMBL/GenBank/DDBJ databases">
        <title>Genomics analysis of Aphanomyces spp. identifies a new class of oomycete effector associated with host adaptation.</title>
        <authorList>
            <person name="Gaulin E."/>
        </authorList>
    </citation>
    <scope>NUCLEOTIDE SEQUENCE</scope>
    <source>
        <strain evidence="1">CBS 578.67</strain>
    </source>
</reference>
<evidence type="ECO:0008006" key="2">
    <source>
        <dbReference type="Google" id="ProtNLM"/>
    </source>
</evidence>
<evidence type="ECO:0000313" key="1">
    <source>
        <dbReference type="EMBL" id="KAF0714350.1"/>
    </source>
</evidence>
<comment type="caution">
    <text evidence="1">The sequence shown here is derived from an EMBL/GenBank/DDBJ whole genome shotgun (WGS) entry which is preliminary data.</text>
</comment>
<gene>
    <name evidence="1" type="ORF">As57867_003894</name>
</gene>